<sequence>MESIKGQRRKLVKARVFVQEQWGNDEDDFMDMVKSFTLETGEWHRNVFENIVWKKKNLVARLTRIQLAFEQGPSNFLAELENELIAEYSQVLKQEELYWFQKTRAKWFTEGEINTHFFSFISFVETKYAVSMLKDANGNWVQEQGSLKAMVRNFYVQLYAFEPCSRDSNSW</sequence>
<gene>
    <name evidence="1" type="ORF">M9H77_15852</name>
</gene>
<proteinExistence type="predicted"/>
<dbReference type="Proteomes" id="UP001060085">
    <property type="component" value="Linkage Group LG04"/>
</dbReference>
<name>A0ACC0B0F8_CATRO</name>
<evidence type="ECO:0000313" key="2">
    <source>
        <dbReference type="Proteomes" id="UP001060085"/>
    </source>
</evidence>
<comment type="caution">
    <text evidence="1">The sequence shown here is derived from an EMBL/GenBank/DDBJ whole genome shotgun (WGS) entry which is preliminary data.</text>
</comment>
<organism evidence="1 2">
    <name type="scientific">Catharanthus roseus</name>
    <name type="common">Madagascar periwinkle</name>
    <name type="synonym">Vinca rosea</name>
    <dbReference type="NCBI Taxonomy" id="4058"/>
    <lineage>
        <taxon>Eukaryota</taxon>
        <taxon>Viridiplantae</taxon>
        <taxon>Streptophyta</taxon>
        <taxon>Embryophyta</taxon>
        <taxon>Tracheophyta</taxon>
        <taxon>Spermatophyta</taxon>
        <taxon>Magnoliopsida</taxon>
        <taxon>eudicotyledons</taxon>
        <taxon>Gunneridae</taxon>
        <taxon>Pentapetalae</taxon>
        <taxon>asterids</taxon>
        <taxon>lamiids</taxon>
        <taxon>Gentianales</taxon>
        <taxon>Apocynaceae</taxon>
        <taxon>Rauvolfioideae</taxon>
        <taxon>Vinceae</taxon>
        <taxon>Catharanthinae</taxon>
        <taxon>Catharanthus</taxon>
    </lineage>
</organism>
<evidence type="ECO:0000313" key="1">
    <source>
        <dbReference type="EMBL" id="KAI5665999.1"/>
    </source>
</evidence>
<keyword evidence="2" id="KW-1185">Reference proteome</keyword>
<protein>
    <submittedName>
        <fullName evidence="1">Uncharacterized protein</fullName>
    </submittedName>
</protein>
<accession>A0ACC0B0F8</accession>
<dbReference type="EMBL" id="CM044704">
    <property type="protein sequence ID" value="KAI5665999.1"/>
    <property type="molecule type" value="Genomic_DNA"/>
</dbReference>
<reference evidence="2" key="1">
    <citation type="journal article" date="2023" name="Nat. Plants">
        <title>Single-cell RNA sequencing provides a high-resolution roadmap for understanding the multicellular compartmentation of specialized metabolism.</title>
        <authorList>
            <person name="Sun S."/>
            <person name="Shen X."/>
            <person name="Li Y."/>
            <person name="Li Y."/>
            <person name="Wang S."/>
            <person name="Li R."/>
            <person name="Zhang H."/>
            <person name="Shen G."/>
            <person name="Guo B."/>
            <person name="Wei J."/>
            <person name="Xu J."/>
            <person name="St-Pierre B."/>
            <person name="Chen S."/>
            <person name="Sun C."/>
        </authorList>
    </citation>
    <scope>NUCLEOTIDE SEQUENCE [LARGE SCALE GENOMIC DNA]</scope>
</reference>